<accession>X1H2A7</accession>
<dbReference type="EMBL" id="BARU01033165">
    <property type="protein sequence ID" value="GAH64301.1"/>
    <property type="molecule type" value="Genomic_DNA"/>
</dbReference>
<gene>
    <name evidence="1" type="ORF">S03H2_52214</name>
</gene>
<comment type="caution">
    <text evidence="1">The sequence shown here is derived from an EMBL/GenBank/DDBJ whole genome shotgun (WGS) entry which is preliminary data.</text>
</comment>
<reference evidence="1" key="1">
    <citation type="journal article" date="2014" name="Front. Microbiol.">
        <title>High frequency of phylogenetically diverse reductive dehalogenase-homologous genes in deep subseafloor sedimentary metagenomes.</title>
        <authorList>
            <person name="Kawai M."/>
            <person name="Futagami T."/>
            <person name="Toyoda A."/>
            <person name="Takaki Y."/>
            <person name="Nishi S."/>
            <person name="Hori S."/>
            <person name="Arai W."/>
            <person name="Tsubouchi T."/>
            <person name="Morono Y."/>
            <person name="Uchiyama I."/>
            <person name="Ito T."/>
            <person name="Fujiyama A."/>
            <person name="Inagaki F."/>
            <person name="Takami H."/>
        </authorList>
    </citation>
    <scope>NUCLEOTIDE SEQUENCE</scope>
    <source>
        <strain evidence="1">Expedition CK06-06</strain>
    </source>
</reference>
<proteinExistence type="predicted"/>
<organism evidence="1">
    <name type="scientific">marine sediment metagenome</name>
    <dbReference type="NCBI Taxonomy" id="412755"/>
    <lineage>
        <taxon>unclassified sequences</taxon>
        <taxon>metagenomes</taxon>
        <taxon>ecological metagenomes</taxon>
    </lineage>
</organism>
<evidence type="ECO:0000313" key="1">
    <source>
        <dbReference type="EMBL" id="GAH64301.1"/>
    </source>
</evidence>
<sequence length="96" mass="10752">MSSKKIEAIISNVRLDTDEAPSPTMSMERIRKGLSVRKSNTKATTNVDAACSNGYLSLLFNTYTYEREPILAGNRSTNRLRMNVTNRIFPKLIVLG</sequence>
<dbReference type="AlphaFoldDB" id="X1H2A7"/>
<protein>
    <submittedName>
        <fullName evidence="1">Uncharacterized protein</fullName>
    </submittedName>
</protein>
<name>X1H2A7_9ZZZZ</name>